<accession>A7TQ76</accession>
<dbReference type="GO" id="GO:0005667">
    <property type="term" value="C:transcription regulator complex"/>
    <property type="evidence" value="ECO:0007669"/>
    <property type="project" value="TreeGrafter"/>
</dbReference>
<dbReference type="GO" id="GO:0061629">
    <property type="term" value="F:RNA polymerase II-specific DNA-binding transcription factor binding"/>
    <property type="evidence" value="ECO:0007669"/>
    <property type="project" value="EnsemblFungi"/>
</dbReference>
<evidence type="ECO:0000256" key="8">
    <source>
        <dbReference type="ARBA" id="ARBA00061302"/>
    </source>
</evidence>
<dbReference type="InterPro" id="IPR050946">
    <property type="entry name" value="AP-1_TF_bZIP"/>
</dbReference>
<evidence type="ECO:0000256" key="9">
    <source>
        <dbReference type="SAM" id="MobiDB-lite"/>
    </source>
</evidence>
<dbReference type="GO" id="GO:0003682">
    <property type="term" value="F:chromatin binding"/>
    <property type="evidence" value="ECO:0007669"/>
    <property type="project" value="EnsemblFungi"/>
</dbReference>
<feature type="compositionally biased region" description="Low complexity" evidence="9">
    <location>
        <begin position="14"/>
        <end position="24"/>
    </location>
</feature>
<evidence type="ECO:0000256" key="2">
    <source>
        <dbReference type="ARBA" id="ARBA00022605"/>
    </source>
</evidence>
<dbReference type="GO" id="GO:0010688">
    <property type="term" value="P:negative regulation of ribosomal protein gene transcription by RNA polymerase II"/>
    <property type="evidence" value="ECO:0007669"/>
    <property type="project" value="EnsemblFungi"/>
</dbReference>
<dbReference type="PANTHER" id="PTHR11462:SF35">
    <property type="entry name" value="TRANSCRIPTION FACTOR JRA"/>
    <property type="match status" value="1"/>
</dbReference>
<keyword evidence="6" id="KW-0804">Transcription</keyword>
<dbReference type="GO" id="GO:0042802">
    <property type="term" value="F:identical protein binding"/>
    <property type="evidence" value="ECO:0007669"/>
    <property type="project" value="EnsemblFungi"/>
</dbReference>
<evidence type="ECO:0000256" key="5">
    <source>
        <dbReference type="ARBA" id="ARBA00023159"/>
    </source>
</evidence>
<protein>
    <recommendedName>
        <fullName evidence="10">BZIP domain-containing protein</fullName>
    </recommendedName>
</protein>
<dbReference type="RefSeq" id="XP_001643426.1">
    <property type="nucleotide sequence ID" value="XM_001643376.1"/>
</dbReference>
<dbReference type="Gene3D" id="3.30.160.60">
    <property type="entry name" value="Classic Zinc Finger"/>
    <property type="match status" value="1"/>
</dbReference>
<dbReference type="GO" id="GO:0008652">
    <property type="term" value="P:amino acid biosynthetic process"/>
    <property type="evidence" value="ECO:0007669"/>
    <property type="project" value="UniProtKB-KW"/>
</dbReference>
<evidence type="ECO:0000256" key="4">
    <source>
        <dbReference type="ARBA" id="ARBA00023125"/>
    </source>
</evidence>
<organism evidence="12">
    <name type="scientific">Vanderwaltozyma polyspora (strain ATCC 22028 / DSM 70294 / BCRC 21397 / CBS 2163 / NBRC 10782 / NRRL Y-8283 / UCD 57-17)</name>
    <name type="common">Kluyveromyces polysporus</name>
    <dbReference type="NCBI Taxonomy" id="436907"/>
    <lineage>
        <taxon>Eukaryota</taxon>
        <taxon>Fungi</taxon>
        <taxon>Dikarya</taxon>
        <taxon>Ascomycota</taxon>
        <taxon>Saccharomycotina</taxon>
        <taxon>Saccharomycetes</taxon>
        <taxon>Saccharomycetales</taxon>
        <taxon>Saccharomycetaceae</taxon>
        <taxon>Vanderwaltozyma</taxon>
    </lineage>
</organism>
<sequence>MSTYQSQPNLFPKAISSSSTNATAASSGADSILSMDLKINMNPDQLSKKENNHTITEDDLVFNSFIKNESPVLSELELVSTTSEFTTGISSNYNELDSAVVDAFFSSSADSTPIFEFESTDSNKSSEWTSLFDNDIPVTTDDVNSAIDAIELVEEQAINNNNNVESTQTDDSEQGPSLVIPNTSFLPTPVIEDAKLNSKKSSAGSVQKKSDKLDRLGVISYNRKQRAAPLTPVIPESDDPVSVKRARNTEAARRSRARKVQRMNQLEDRVEELLLRNSELEQEVERLKGLLNQA</sequence>
<keyword evidence="3" id="KW-0805">Transcription regulation</keyword>
<dbReference type="GO" id="GO:0005634">
    <property type="term" value="C:nucleus"/>
    <property type="evidence" value="ECO:0007669"/>
    <property type="project" value="UniProtKB-SubCell"/>
</dbReference>
<dbReference type="eggNOG" id="KOG0837">
    <property type="taxonomic scope" value="Eukaryota"/>
</dbReference>
<dbReference type="STRING" id="436907.A7TQ76"/>
<feature type="region of interest" description="Disordered" evidence="9">
    <location>
        <begin position="236"/>
        <end position="258"/>
    </location>
</feature>
<dbReference type="InParanoid" id="A7TQ76"/>
<dbReference type="GO" id="GO:0000978">
    <property type="term" value="F:RNA polymerase II cis-regulatory region sequence-specific DNA binding"/>
    <property type="evidence" value="ECO:0007669"/>
    <property type="project" value="EnsemblFungi"/>
</dbReference>
<dbReference type="KEGG" id="vpo:Kpol_487p1"/>
<evidence type="ECO:0000313" key="12">
    <source>
        <dbReference type="Proteomes" id="UP000000267"/>
    </source>
</evidence>
<keyword evidence="7" id="KW-0539">Nucleus</keyword>
<feature type="domain" description="BZIP" evidence="10">
    <location>
        <begin position="238"/>
        <end position="294"/>
    </location>
</feature>
<dbReference type="GO" id="GO:0045899">
    <property type="term" value="P:positive regulation of RNA polymerase II transcription preinitiation complex assembly"/>
    <property type="evidence" value="ECO:0007669"/>
    <property type="project" value="EnsemblFungi"/>
</dbReference>
<dbReference type="InterPro" id="IPR046347">
    <property type="entry name" value="bZIP_sf"/>
</dbReference>
<dbReference type="OMA" id="PMFEYEN"/>
<dbReference type="PROSITE" id="PS50217">
    <property type="entry name" value="BZIP"/>
    <property type="match status" value="1"/>
</dbReference>
<evidence type="ECO:0000259" key="10">
    <source>
        <dbReference type="PROSITE" id="PS50217"/>
    </source>
</evidence>
<feature type="region of interest" description="Disordered" evidence="9">
    <location>
        <begin position="1"/>
        <end position="24"/>
    </location>
</feature>
<proteinExistence type="inferred from homology"/>
<dbReference type="FunFam" id="3.30.160.60:FF:001491">
    <property type="entry name" value="Cross-pathway control protein A"/>
    <property type="match status" value="1"/>
</dbReference>
<evidence type="ECO:0000256" key="7">
    <source>
        <dbReference type="ARBA" id="ARBA00023242"/>
    </source>
</evidence>
<evidence type="ECO:0000313" key="11">
    <source>
        <dbReference type="EMBL" id="EDO15568.1"/>
    </source>
</evidence>
<keyword evidence="4" id="KW-0238">DNA-binding</keyword>
<dbReference type="FunCoup" id="A7TQ76">
    <property type="interactions" value="4166"/>
</dbReference>
<evidence type="ECO:0000256" key="6">
    <source>
        <dbReference type="ARBA" id="ARBA00023163"/>
    </source>
</evidence>
<dbReference type="Pfam" id="PF07716">
    <property type="entry name" value="bZIP_2"/>
    <property type="match status" value="1"/>
</dbReference>
<dbReference type="InterPro" id="IPR004827">
    <property type="entry name" value="bZIP"/>
</dbReference>
<dbReference type="GO" id="GO:0001228">
    <property type="term" value="F:DNA-binding transcription activator activity, RNA polymerase II-specific"/>
    <property type="evidence" value="ECO:0007669"/>
    <property type="project" value="EnsemblFungi"/>
</dbReference>
<gene>
    <name evidence="11" type="ORF">Kpol_487p1</name>
</gene>
<dbReference type="GO" id="GO:0001080">
    <property type="term" value="P:nitrogen catabolite activation of transcription from RNA polymerase II promoter"/>
    <property type="evidence" value="ECO:0007669"/>
    <property type="project" value="TreeGrafter"/>
</dbReference>
<dbReference type="AlphaFoldDB" id="A7TQ76"/>
<dbReference type="GO" id="GO:0036033">
    <property type="term" value="F:mediator complex binding"/>
    <property type="evidence" value="ECO:0007669"/>
    <property type="project" value="EnsemblFungi"/>
</dbReference>
<reference evidence="11 12" key="1">
    <citation type="journal article" date="2007" name="Proc. Natl. Acad. Sci. U.S.A.">
        <title>Independent sorting-out of thousands of duplicated gene pairs in two yeast species descended from a whole-genome duplication.</title>
        <authorList>
            <person name="Scannell D.R."/>
            <person name="Frank A.C."/>
            <person name="Conant G.C."/>
            <person name="Byrne K.P."/>
            <person name="Woolfit M."/>
            <person name="Wolfe K.H."/>
        </authorList>
    </citation>
    <scope>NUCLEOTIDE SEQUENCE [LARGE SCALE GENOMIC DNA]</scope>
    <source>
        <strain evidence="12">ATCC 22028 / DSM 70294 / BCRC 21397 / CBS 2163 / NBRC 10782 / NRRL Y-8283 / UCD 57-17</strain>
    </source>
</reference>
<evidence type="ECO:0000256" key="1">
    <source>
        <dbReference type="ARBA" id="ARBA00004123"/>
    </source>
</evidence>
<dbReference type="GO" id="GO:0035556">
    <property type="term" value="P:intracellular signal transduction"/>
    <property type="evidence" value="ECO:0007669"/>
    <property type="project" value="EnsemblFungi"/>
</dbReference>
<keyword evidence="2" id="KW-0028">Amino-acid biosynthesis</keyword>
<keyword evidence="5" id="KW-0010">Activator</keyword>
<dbReference type="PANTHER" id="PTHR11462">
    <property type="entry name" value="JUN TRANSCRIPTION FACTOR-RELATED"/>
    <property type="match status" value="1"/>
</dbReference>
<dbReference type="SMART" id="SM00338">
    <property type="entry name" value="BRLZ"/>
    <property type="match status" value="1"/>
</dbReference>
<dbReference type="OrthoDB" id="5419235at2759"/>
<dbReference type="HOGENOM" id="CLU_068501_1_0_1"/>
<dbReference type="GO" id="GO:1903833">
    <property type="term" value="P:positive regulation of cellular response to amino acid starvation"/>
    <property type="evidence" value="ECO:0007669"/>
    <property type="project" value="EnsemblFungi"/>
</dbReference>
<evidence type="ECO:0000256" key="3">
    <source>
        <dbReference type="ARBA" id="ARBA00023015"/>
    </source>
</evidence>
<dbReference type="GO" id="GO:1990139">
    <property type="term" value="P:protein localization to nuclear periphery"/>
    <property type="evidence" value="ECO:0007669"/>
    <property type="project" value="EnsemblFungi"/>
</dbReference>
<dbReference type="PROSITE" id="PS00036">
    <property type="entry name" value="BZIP_BASIC"/>
    <property type="match status" value="1"/>
</dbReference>
<keyword evidence="12" id="KW-1185">Reference proteome</keyword>
<dbReference type="GeneID" id="5543655"/>
<dbReference type="PhylomeDB" id="A7TQ76"/>
<name>A7TQ76_VANPO</name>
<dbReference type="CDD" id="cd12192">
    <property type="entry name" value="GCN4_cent"/>
    <property type="match status" value="1"/>
</dbReference>
<dbReference type="GO" id="GO:0034198">
    <property type="term" value="P:cellular response to amino acid starvation"/>
    <property type="evidence" value="ECO:0007669"/>
    <property type="project" value="EnsemblFungi"/>
</dbReference>
<comment type="subcellular location">
    <subcellularLocation>
        <location evidence="1">Nucleus</location>
    </subcellularLocation>
</comment>
<dbReference type="SUPFAM" id="SSF57959">
    <property type="entry name" value="Leucine zipper domain"/>
    <property type="match status" value="1"/>
</dbReference>
<dbReference type="CDD" id="cd12193">
    <property type="entry name" value="bZIP_GCN4"/>
    <property type="match status" value="1"/>
</dbReference>
<dbReference type="Proteomes" id="UP000000267">
    <property type="component" value="Unassembled WGS sequence"/>
</dbReference>
<dbReference type="EMBL" id="DS480454">
    <property type="protein sequence ID" value="EDO15568.1"/>
    <property type="molecule type" value="Genomic_DNA"/>
</dbReference>
<comment type="similarity">
    <text evidence="8">Belongs to the bZIP family. GCN4 subfamily.</text>
</comment>